<feature type="domain" description="Glycosyl transferase family 1" evidence="1">
    <location>
        <begin position="199"/>
        <end position="290"/>
    </location>
</feature>
<dbReference type="EMBL" id="JBHFNT010000075">
    <property type="protein sequence ID" value="MFB2834886.1"/>
    <property type="molecule type" value="Genomic_DNA"/>
</dbReference>
<reference evidence="2 3" key="1">
    <citation type="submission" date="2024-09" db="EMBL/GenBank/DDBJ databases">
        <title>Floridaenema gen nov. (Aerosakkonemataceae, Aerosakkonematales ord. nov., Cyanobacteria) from benthic tropical and subtropical fresh waters, with the description of four new species.</title>
        <authorList>
            <person name="Moretto J.A."/>
            <person name="Berthold D.E."/>
            <person name="Lefler F.W."/>
            <person name="Huang I.-S."/>
            <person name="Laughinghouse H. IV."/>
        </authorList>
    </citation>
    <scope>NUCLEOTIDE SEQUENCE [LARGE SCALE GENOMIC DNA]</scope>
    <source>
        <strain evidence="2 3">BLCC-F167</strain>
    </source>
</reference>
<name>A0ABV4WJE7_9CYAN</name>
<dbReference type="GO" id="GO:0016757">
    <property type="term" value="F:glycosyltransferase activity"/>
    <property type="evidence" value="ECO:0007669"/>
    <property type="project" value="UniProtKB-KW"/>
</dbReference>
<accession>A0ABV4WJE7</accession>
<organism evidence="2 3">
    <name type="scientific">Floridaenema evergladense BLCC-F167</name>
    <dbReference type="NCBI Taxonomy" id="3153639"/>
    <lineage>
        <taxon>Bacteria</taxon>
        <taxon>Bacillati</taxon>
        <taxon>Cyanobacteriota</taxon>
        <taxon>Cyanophyceae</taxon>
        <taxon>Oscillatoriophycideae</taxon>
        <taxon>Aerosakkonematales</taxon>
        <taxon>Aerosakkonemataceae</taxon>
        <taxon>Floridanema</taxon>
        <taxon>Floridanema evergladense</taxon>
    </lineage>
</organism>
<evidence type="ECO:0000313" key="3">
    <source>
        <dbReference type="Proteomes" id="UP001576780"/>
    </source>
</evidence>
<protein>
    <submittedName>
        <fullName evidence="2">Glycosyltransferase</fullName>
        <ecNumber evidence="2">2.4.-.-</ecNumber>
    </submittedName>
</protein>
<evidence type="ECO:0000313" key="2">
    <source>
        <dbReference type="EMBL" id="MFB2834886.1"/>
    </source>
</evidence>
<dbReference type="PANTHER" id="PTHR12526">
    <property type="entry name" value="GLYCOSYLTRANSFERASE"/>
    <property type="match status" value="1"/>
</dbReference>
<dbReference type="Gene3D" id="3.40.50.2000">
    <property type="entry name" value="Glycogen Phosphorylase B"/>
    <property type="match status" value="1"/>
</dbReference>
<sequence length="331" mass="37847">MRRLRILTWHVHGNYLYYLVQSSHEFYLPIKSGKPEGYGGRLSGFPWPDNVHDVLAEEVKNLEFDCILFQSQKNYLEDQCEILSETQRQLPRIYLEHDPPRQNPTDTCHPVNDSNVLLVHVTDFNDLMWDRNNTPTRVIEHGVIVPENVCYQGELNCGVVVVNGLPSRGRRLGVDVFEEVRTQIPLELVGMGSEKMGGLGEIKHDKLLEFESHYRFFFNPIRYTSLGLAVCEAMAIGMPIIGLATTELVTVVENGFSGYVDTNINHLIERMQELLKDPAEAHRLSENAKRYAQERFHIQRFINDWDEAFALVTGNPSFSPPLTPLVAGRKL</sequence>
<dbReference type="SUPFAM" id="SSF53756">
    <property type="entry name" value="UDP-Glycosyltransferase/glycogen phosphorylase"/>
    <property type="match status" value="1"/>
</dbReference>
<dbReference type="EC" id="2.4.-.-" evidence="2"/>
<dbReference type="InterPro" id="IPR001296">
    <property type="entry name" value="Glyco_trans_1"/>
</dbReference>
<keyword evidence="2" id="KW-0808">Transferase</keyword>
<comment type="caution">
    <text evidence="2">The sequence shown here is derived from an EMBL/GenBank/DDBJ whole genome shotgun (WGS) entry which is preliminary data.</text>
</comment>
<keyword evidence="3" id="KW-1185">Reference proteome</keyword>
<dbReference type="Proteomes" id="UP001576780">
    <property type="component" value="Unassembled WGS sequence"/>
</dbReference>
<gene>
    <name evidence="2" type="ORF">ACE1CA_10175</name>
</gene>
<dbReference type="RefSeq" id="WP_413277315.1">
    <property type="nucleotide sequence ID" value="NZ_JBHFNT010000075.1"/>
</dbReference>
<proteinExistence type="predicted"/>
<dbReference type="Pfam" id="PF00534">
    <property type="entry name" value="Glycos_transf_1"/>
    <property type="match status" value="1"/>
</dbReference>
<evidence type="ECO:0000259" key="1">
    <source>
        <dbReference type="Pfam" id="PF00534"/>
    </source>
</evidence>
<keyword evidence="2" id="KW-0328">Glycosyltransferase</keyword>